<evidence type="ECO:0000313" key="5">
    <source>
        <dbReference type="Proteomes" id="UP001056384"/>
    </source>
</evidence>
<dbReference type="EMBL" id="CP099423">
    <property type="protein sequence ID" value="USW54848.1"/>
    <property type="molecule type" value="Genomic_DNA"/>
</dbReference>
<dbReference type="InterPro" id="IPR036249">
    <property type="entry name" value="Thioredoxin-like_sf"/>
</dbReference>
<dbReference type="PROSITE" id="PS50405">
    <property type="entry name" value="GST_CTER"/>
    <property type="match status" value="1"/>
</dbReference>
<dbReference type="InterPro" id="IPR010987">
    <property type="entry name" value="Glutathione-S-Trfase_C-like"/>
</dbReference>
<feature type="domain" description="GST C-terminal" evidence="3">
    <location>
        <begin position="89"/>
        <end position="214"/>
    </location>
</feature>
<dbReference type="PANTHER" id="PTHR44051:SF9">
    <property type="entry name" value="GLUTATHIONE S-TRANSFERASE 1"/>
    <property type="match status" value="1"/>
</dbReference>
<dbReference type="InterPro" id="IPR004046">
    <property type="entry name" value="GST_C"/>
</dbReference>
<dbReference type="SUPFAM" id="SSF47616">
    <property type="entry name" value="GST C-terminal domain-like"/>
    <property type="match status" value="1"/>
</dbReference>
<accession>A0A9Q9AX76</accession>
<dbReference type="Proteomes" id="UP001056384">
    <property type="component" value="Chromosome 6"/>
</dbReference>
<dbReference type="SFLD" id="SFLDG00358">
    <property type="entry name" value="Main_(cytGST)"/>
    <property type="match status" value="1"/>
</dbReference>
<dbReference type="InterPro" id="IPR036282">
    <property type="entry name" value="Glutathione-S-Trfase_C_sf"/>
</dbReference>
<name>A0A9Q9AX76_9PEZI</name>
<keyword evidence="5" id="KW-1185">Reference proteome</keyword>
<evidence type="ECO:0000259" key="2">
    <source>
        <dbReference type="PROSITE" id="PS50404"/>
    </source>
</evidence>
<organism evidence="4 5">
    <name type="scientific">Septoria linicola</name>
    <dbReference type="NCBI Taxonomy" id="215465"/>
    <lineage>
        <taxon>Eukaryota</taxon>
        <taxon>Fungi</taxon>
        <taxon>Dikarya</taxon>
        <taxon>Ascomycota</taxon>
        <taxon>Pezizomycotina</taxon>
        <taxon>Dothideomycetes</taxon>
        <taxon>Dothideomycetidae</taxon>
        <taxon>Mycosphaerellales</taxon>
        <taxon>Mycosphaerellaceae</taxon>
        <taxon>Septoria</taxon>
    </lineage>
</organism>
<dbReference type="SFLD" id="SFLDS00019">
    <property type="entry name" value="Glutathione_Transferase_(cytos"/>
    <property type="match status" value="1"/>
</dbReference>
<dbReference type="Pfam" id="PF00043">
    <property type="entry name" value="GST_C"/>
    <property type="match status" value="1"/>
</dbReference>
<proteinExistence type="inferred from homology"/>
<dbReference type="Gene3D" id="1.20.1050.10">
    <property type="match status" value="1"/>
</dbReference>
<protein>
    <submittedName>
        <fullName evidence="4">Glutathione S-transferase, Thioredoxin-like superfamily, glutathione Transferase family</fullName>
    </submittedName>
</protein>
<dbReference type="CDD" id="cd03046">
    <property type="entry name" value="GST_N_GTT1_like"/>
    <property type="match status" value="1"/>
</dbReference>
<dbReference type="PANTHER" id="PTHR44051">
    <property type="entry name" value="GLUTATHIONE S-TRANSFERASE-RELATED"/>
    <property type="match status" value="1"/>
</dbReference>
<dbReference type="SUPFAM" id="SSF52833">
    <property type="entry name" value="Thioredoxin-like"/>
    <property type="match status" value="1"/>
</dbReference>
<sequence>MTPIKLHFLQASRCIRTAWQLDELGLEYELKFAPRENGAAPPQFKKEAGGLGKFPTLEDGGDLYYESGNICEYLSDTYDTNHRLLPPVGDAKRYKVLQWVHASEATFLLHGLAVLYAKWNQKDGDVAKTIEGLSKNVCKDLDYLEAELGKSKGKFLFGDDLTVADIMMHFSARFILIRELGTQGGKWANIDKWLDECEATPAYKKAVEKTGHQL</sequence>
<dbReference type="Gene3D" id="3.40.30.10">
    <property type="entry name" value="Glutaredoxin"/>
    <property type="match status" value="1"/>
</dbReference>
<dbReference type="PROSITE" id="PS50404">
    <property type="entry name" value="GST_NTER"/>
    <property type="match status" value="1"/>
</dbReference>
<reference evidence="4" key="1">
    <citation type="submission" date="2022-06" db="EMBL/GenBank/DDBJ databases">
        <title>Complete genome sequences of two strains of the flax pathogen Septoria linicola.</title>
        <authorList>
            <person name="Lapalu N."/>
            <person name="Simon A."/>
            <person name="Demenou B."/>
            <person name="Paumier D."/>
            <person name="Guillot M.-P."/>
            <person name="Gout L."/>
            <person name="Valade R."/>
        </authorList>
    </citation>
    <scope>NUCLEOTIDE SEQUENCE</scope>
    <source>
        <strain evidence="4">SE15195</strain>
    </source>
</reference>
<feature type="domain" description="GST N-terminal" evidence="2">
    <location>
        <begin position="1"/>
        <end position="82"/>
    </location>
</feature>
<dbReference type="InterPro" id="IPR040079">
    <property type="entry name" value="Glutathione_S-Trfase"/>
</dbReference>
<comment type="similarity">
    <text evidence="1">Belongs to the GST superfamily.</text>
</comment>
<dbReference type="AlphaFoldDB" id="A0A9Q9AX76"/>
<gene>
    <name evidence="4" type="ORF">Slin15195_G081670</name>
</gene>
<evidence type="ECO:0000256" key="1">
    <source>
        <dbReference type="ARBA" id="ARBA00007409"/>
    </source>
</evidence>
<dbReference type="InterPro" id="IPR004045">
    <property type="entry name" value="Glutathione_S-Trfase_N"/>
</dbReference>
<evidence type="ECO:0000259" key="3">
    <source>
        <dbReference type="PROSITE" id="PS50405"/>
    </source>
</evidence>
<dbReference type="Pfam" id="PF13417">
    <property type="entry name" value="GST_N_3"/>
    <property type="match status" value="1"/>
</dbReference>
<evidence type="ECO:0000313" key="4">
    <source>
        <dbReference type="EMBL" id="USW54848.1"/>
    </source>
</evidence>